<dbReference type="EMBL" id="CP071446">
    <property type="protein sequence ID" value="QTA38234.1"/>
    <property type="molecule type" value="Genomic_DNA"/>
</dbReference>
<dbReference type="InterPro" id="IPR043519">
    <property type="entry name" value="NT_sf"/>
</dbReference>
<reference evidence="11 12" key="1">
    <citation type="submission" date="2021-03" db="EMBL/GenBank/DDBJ databases">
        <title>Thermosipho ferrireducens sp.nov., an anaerobic thermophilic iron-reducing bacterium isolated from a deep-sea hydrothermal sulfide deposits.</title>
        <authorList>
            <person name="Zeng X."/>
            <person name="Chen Y."/>
            <person name="Shao Z."/>
        </authorList>
    </citation>
    <scope>NUCLEOTIDE SEQUENCE [LARGE SCALE GENOMIC DNA]</scope>
    <source>
        <strain evidence="11 12">JL129W03</strain>
    </source>
</reference>
<dbReference type="PANTHER" id="PTHR33571">
    <property type="entry name" value="SSL8005 PROTEIN"/>
    <property type="match status" value="1"/>
</dbReference>
<keyword evidence="4" id="KW-0548">Nucleotidyltransferase</keyword>
<dbReference type="CDD" id="cd05403">
    <property type="entry name" value="NT_KNTase_like"/>
    <property type="match status" value="1"/>
</dbReference>
<protein>
    <submittedName>
        <fullName evidence="11">Nucleotidyltransferase family protein</fullName>
    </submittedName>
</protein>
<sequence length="100" mass="11780">MKKEMVIKLIKENMDEIRKFGVKRIGIFGSVVRNEANEKSDIDFVVEFEKDRGGMKDFIGLIEYLENLFDREIDVITPSGIEDIRIKPVKERIKREVEYV</sequence>
<name>A0ABX7S7N7_9BACT</name>
<accession>A0ABX7S7N7</accession>
<evidence type="ECO:0000259" key="10">
    <source>
        <dbReference type="Pfam" id="PF01909"/>
    </source>
</evidence>
<dbReference type="RefSeq" id="WP_207566954.1">
    <property type="nucleotide sequence ID" value="NZ_CP071446.1"/>
</dbReference>
<comment type="cofactor">
    <cofactor evidence="1">
        <name>Mg(2+)</name>
        <dbReference type="ChEBI" id="CHEBI:18420"/>
    </cofactor>
</comment>
<evidence type="ECO:0000256" key="9">
    <source>
        <dbReference type="ARBA" id="ARBA00038276"/>
    </source>
</evidence>
<feature type="domain" description="Polymerase nucleotidyl transferase" evidence="10">
    <location>
        <begin position="9"/>
        <end position="94"/>
    </location>
</feature>
<keyword evidence="8" id="KW-0460">Magnesium</keyword>
<evidence type="ECO:0000256" key="4">
    <source>
        <dbReference type="ARBA" id="ARBA00022695"/>
    </source>
</evidence>
<keyword evidence="7" id="KW-0067">ATP-binding</keyword>
<keyword evidence="6" id="KW-0547">Nucleotide-binding</keyword>
<evidence type="ECO:0000256" key="6">
    <source>
        <dbReference type="ARBA" id="ARBA00022741"/>
    </source>
</evidence>
<evidence type="ECO:0000256" key="2">
    <source>
        <dbReference type="ARBA" id="ARBA00022649"/>
    </source>
</evidence>
<dbReference type="Pfam" id="PF01909">
    <property type="entry name" value="NTP_transf_2"/>
    <property type="match status" value="1"/>
</dbReference>
<evidence type="ECO:0000256" key="5">
    <source>
        <dbReference type="ARBA" id="ARBA00022723"/>
    </source>
</evidence>
<evidence type="ECO:0000256" key="1">
    <source>
        <dbReference type="ARBA" id="ARBA00001946"/>
    </source>
</evidence>
<gene>
    <name evidence="11" type="ORF">JYK00_01450</name>
</gene>
<evidence type="ECO:0000313" key="12">
    <source>
        <dbReference type="Proteomes" id="UP000671862"/>
    </source>
</evidence>
<evidence type="ECO:0000256" key="8">
    <source>
        <dbReference type="ARBA" id="ARBA00022842"/>
    </source>
</evidence>
<organism evidence="11 12">
    <name type="scientific">Thermosipho ferrireducens</name>
    <dbReference type="NCBI Taxonomy" id="2571116"/>
    <lineage>
        <taxon>Bacteria</taxon>
        <taxon>Thermotogati</taxon>
        <taxon>Thermotogota</taxon>
        <taxon>Thermotogae</taxon>
        <taxon>Thermotogales</taxon>
        <taxon>Fervidobacteriaceae</taxon>
        <taxon>Thermosipho</taxon>
    </lineage>
</organism>
<dbReference type="SUPFAM" id="SSF81301">
    <property type="entry name" value="Nucleotidyltransferase"/>
    <property type="match status" value="1"/>
</dbReference>
<dbReference type="InterPro" id="IPR002934">
    <property type="entry name" value="Polymerase_NTP_transf_dom"/>
</dbReference>
<evidence type="ECO:0000256" key="3">
    <source>
        <dbReference type="ARBA" id="ARBA00022679"/>
    </source>
</evidence>
<keyword evidence="12" id="KW-1185">Reference proteome</keyword>
<keyword evidence="5" id="KW-0479">Metal-binding</keyword>
<dbReference type="InterPro" id="IPR052038">
    <property type="entry name" value="Type-VII_TA_antitoxin"/>
</dbReference>
<keyword evidence="3" id="KW-0808">Transferase</keyword>
<proteinExistence type="inferred from homology"/>
<dbReference type="Gene3D" id="3.30.460.10">
    <property type="entry name" value="Beta Polymerase, domain 2"/>
    <property type="match status" value="1"/>
</dbReference>
<dbReference type="PANTHER" id="PTHR33571:SF14">
    <property type="entry name" value="PROTEIN ADENYLYLTRANSFERASE MJ0435-RELATED"/>
    <property type="match status" value="1"/>
</dbReference>
<evidence type="ECO:0000313" key="11">
    <source>
        <dbReference type="EMBL" id="QTA38234.1"/>
    </source>
</evidence>
<evidence type="ECO:0000256" key="7">
    <source>
        <dbReference type="ARBA" id="ARBA00022840"/>
    </source>
</evidence>
<dbReference type="Proteomes" id="UP000671862">
    <property type="component" value="Chromosome"/>
</dbReference>
<keyword evidence="2" id="KW-1277">Toxin-antitoxin system</keyword>
<comment type="similarity">
    <text evidence="9">Belongs to the MntA antitoxin family.</text>
</comment>